<name>A0A0M9A4I0_9HYME</name>
<reference evidence="1 2" key="1">
    <citation type="submission" date="2015-07" db="EMBL/GenBank/DDBJ databases">
        <title>The genome of Melipona quadrifasciata.</title>
        <authorList>
            <person name="Pan H."/>
            <person name="Kapheim K."/>
        </authorList>
    </citation>
    <scope>NUCLEOTIDE SEQUENCE [LARGE SCALE GENOMIC DNA]</scope>
    <source>
        <strain evidence="1">0111107301</strain>
        <tissue evidence="1">Whole body</tissue>
    </source>
</reference>
<dbReference type="Proteomes" id="UP000053105">
    <property type="component" value="Unassembled WGS sequence"/>
</dbReference>
<organism evidence="1 2">
    <name type="scientific">Melipona quadrifasciata</name>
    <dbReference type="NCBI Taxonomy" id="166423"/>
    <lineage>
        <taxon>Eukaryota</taxon>
        <taxon>Metazoa</taxon>
        <taxon>Ecdysozoa</taxon>
        <taxon>Arthropoda</taxon>
        <taxon>Hexapoda</taxon>
        <taxon>Insecta</taxon>
        <taxon>Pterygota</taxon>
        <taxon>Neoptera</taxon>
        <taxon>Endopterygota</taxon>
        <taxon>Hymenoptera</taxon>
        <taxon>Apocrita</taxon>
        <taxon>Aculeata</taxon>
        <taxon>Apoidea</taxon>
        <taxon>Anthophila</taxon>
        <taxon>Apidae</taxon>
        <taxon>Melipona</taxon>
    </lineage>
</organism>
<gene>
    <name evidence="1" type="ORF">WN51_12561</name>
</gene>
<protein>
    <submittedName>
        <fullName evidence="1">Uncharacterized protein</fullName>
    </submittedName>
</protein>
<dbReference type="EMBL" id="KQ435758">
    <property type="protein sequence ID" value="KOX75773.1"/>
    <property type="molecule type" value="Genomic_DNA"/>
</dbReference>
<sequence length="264" mass="30147">MGVGPALAVCGNTARRERGDDRASLAGSYNNKRLGSLLTSTVCQSGKLAGFKATVRATTECLKYGENCYCYLQFWDVYRREGNYYRYSKFWNIQDFKETVRNLAYANYSMFKFLMSQIGSVRKSSVKNLTESLLYNCALYNIHCISSKIVNRPISVPSTSYHEKNSKRRNSLRFLFKSTLDSPVRYHTDEFRRKGKRRIIVYGLVTRYGPQASCQRKPVSLFDVDQLKGDQIANAAHQSSPDKQVSGFCQNGESSMQSFEQYLC</sequence>
<proteinExistence type="predicted"/>
<keyword evidence="2" id="KW-1185">Reference proteome</keyword>
<evidence type="ECO:0000313" key="2">
    <source>
        <dbReference type="Proteomes" id="UP000053105"/>
    </source>
</evidence>
<evidence type="ECO:0000313" key="1">
    <source>
        <dbReference type="EMBL" id="KOX75773.1"/>
    </source>
</evidence>
<accession>A0A0M9A4I0</accession>
<dbReference type="AlphaFoldDB" id="A0A0M9A4I0"/>